<evidence type="ECO:0000256" key="1">
    <source>
        <dbReference type="ARBA" id="ARBA00004496"/>
    </source>
</evidence>
<keyword evidence="2" id="KW-0963">Cytoplasm</keyword>
<name>A0AAV7YDJ6_9EUKA</name>
<accession>A0AAV7YDJ6</accession>
<dbReference type="InterPro" id="IPR004137">
    <property type="entry name" value="HCP/CODH"/>
</dbReference>
<dbReference type="NCBIfam" id="TIGR01703">
    <property type="entry name" value="hybrid_clust"/>
    <property type="match status" value="1"/>
</dbReference>
<evidence type="ECO:0000313" key="7">
    <source>
        <dbReference type="EMBL" id="KAJ3427544.1"/>
    </source>
</evidence>
<dbReference type="NCBIfam" id="NF003658">
    <property type="entry name" value="PRK05290.1"/>
    <property type="match status" value="1"/>
</dbReference>
<evidence type="ECO:0000313" key="8">
    <source>
        <dbReference type="Proteomes" id="UP001146793"/>
    </source>
</evidence>
<keyword evidence="6" id="KW-0411">Iron-sulfur</keyword>
<dbReference type="HAMAP" id="MF_00069">
    <property type="entry name" value="Hydroxylam_reduct"/>
    <property type="match status" value="1"/>
</dbReference>
<evidence type="ECO:0000256" key="2">
    <source>
        <dbReference type="ARBA" id="ARBA00022490"/>
    </source>
</evidence>
<dbReference type="GO" id="GO:0042542">
    <property type="term" value="P:response to hydrogen peroxide"/>
    <property type="evidence" value="ECO:0007669"/>
    <property type="project" value="TreeGrafter"/>
</dbReference>
<organism evidence="7 8">
    <name type="scientific">Anaeramoeba flamelloides</name>
    <dbReference type="NCBI Taxonomy" id="1746091"/>
    <lineage>
        <taxon>Eukaryota</taxon>
        <taxon>Metamonada</taxon>
        <taxon>Anaeramoebidae</taxon>
        <taxon>Anaeramoeba</taxon>
    </lineage>
</organism>
<dbReference type="GO" id="GO:0046872">
    <property type="term" value="F:metal ion binding"/>
    <property type="evidence" value="ECO:0007669"/>
    <property type="project" value="UniProtKB-KW"/>
</dbReference>
<dbReference type="GO" id="GO:0051536">
    <property type="term" value="F:iron-sulfur cluster binding"/>
    <property type="evidence" value="ECO:0007669"/>
    <property type="project" value="UniProtKB-KW"/>
</dbReference>
<dbReference type="FunFam" id="3.40.50.2030:FF:000002">
    <property type="entry name" value="Hydroxylamine reductase"/>
    <property type="match status" value="1"/>
</dbReference>
<dbReference type="Pfam" id="PF03063">
    <property type="entry name" value="Prismane"/>
    <property type="match status" value="1"/>
</dbReference>
<comment type="subcellular location">
    <subcellularLocation>
        <location evidence="1">Cytoplasm</location>
    </subcellularLocation>
</comment>
<dbReference type="PIRSF" id="PIRSF000076">
    <property type="entry name" value="HCP"/>
    <property type="match status" value="1"/>
</dbReference>
<protein>
    <submittedName>
        <fullName evidence="7">Hydroxylamine reductase</fullName>
    </submittedName>
</protein>
<dbReference type="AlphaFoldDB" id="A0AAV7YDJ6"/>
<dbReference type="GO" id="GO:0050418">
    <property type="term" value="F:hydroxylamine reductase activity"/>
    <property type="evidence" value="ECO:0007669"/>
    <property type="project" value="TreeGrafter"/>
</dbReference>
<gene>
    <name evidence="7" type="ORF">M0812_26058</name>
</gene>
<dbReference type="Gene3D" id="3.40.50.2030">
    <property type="match status" value="2"/>
</dbReference>
<sequence length="577" mass="64501">MLSHLNTFLPRQSSLLMKCNFSKMFCFQCEQTINGKGCTAKGKCGKTAEVSALQDLLIEQLKHLNSVVHHAKENDVKPVTTYSDHFNLEGLFATLTNVNFDEKRFQKYLHKGEKLIETYLKNGGEKLKSVLHENGIQTADFSYSKPLKELIKTGKEFQIDLTEEKRPVTFTKELIMYGLKGGAAYLDHARLLGYEDTSLYHYLSEALQKLSLPVSEFSLESLLEFALQTGNWNLSCMELLNRANTESYGHPEITTVSTTPVDGKCILVSGHDLRDLKLLLEQTDGMGINVYTHGEMLPGNSYPELKKYSHLKGNYGGAWQDQVTEFAKFPGPILMTTNCLVPPPKKYSKRVFTRSSVGYENLKHIEGDDFSELIKVAKKEKGFKNTKKLALKDIIVGFGMNQTLALADLIIDAVKEGAIKHFFLIGGCDGAEKERNYFEKLAEKTPKDTVILTLACGKYRFNKKDLGVIEFKGNKIPRVLDVGQCNDAYSAIQIALALANAFDTDVNSLPLSFAISWFEQKAVSILLTLLHLGIKNIFLGPALPAFIDPSVLDVLVKLFGIRPIGDVDEDLKLMLKN</sequence>
<comment type="caution">
    <text evidence="7">The sequence shown here is derived from an EMBL/GenBank/DDBJ whole genome shotgun (WGS) entry which is preliminary data.</text>
</comment>
<evidence type="ECO:0000256" key="3">
    <source>
        <dbReference type="ARBA" id="ARBA00022723"/>
    </source>
</evidence>
<dbReference type="EMBL" id="JANTQA010000062">
    <property type="protein sequence ID" value="KAJ3427544.1"/>
    <property type="molecule type" value="Genomic_DNA"/>
</dbReference>
<dbReference type="InterPro" id="IPR016099">
    <property type="entry name" value="Prismane-like_a/b-sand"/>
</dbReference>
<proteinExistence type="inferred from homology"/>
<dbReference type="SUPFAM" id="SSF56821">
    <property type="entry name" value="Prismane protein-like"/>
    <property type="match status" value="1"/>
</dbReference>
<dbReference type="GO" id="GO:0004601">
    <property type="term" value="F:peroxidase activity"/>
    <property type="evidence" value="ECO:0007669"/>
    <property type="project" value="TreeGrafter"/>
</dbReference>
<dbReference type="Gene3D" id="1.20.1270.20">
    <property type="match status" value="2"/>
</dbReference>
<evidence type="ECO:0000256" key="5">
    <source>
        <dbReference type="ARBA" id="ARBA00023004"/>
    </source>
</evidence>
<dbReference type="PANTHER" id="PTHR30109:SF0">
    <property type="entry name" value="HYDROXYLAMINE REDUCTASE"/>
    <property type="match status" value="1"/>
</dbReference>
<dbReference type="PANTHER" id="PTHR30109">
    <property type="entry name" value="HYDROXYLAMINE REDUCTASE"/>
    <property type="match status" value="1"/>
</dbReference>
<keyword evidence="5" id="KW-0408">Iron</keyword>
<dbReference type="GO" id="GO:0005737">
    <property type="term" value="C:cytoplasm"/>
    <property type="evidence" value="ECO:0007669"/>
    <property type="project" value="UniProtKB-SubCell"/>
</dbReference>
<dbReference type="Proteomes" id="UP001146793">
    <property type="component" value="Unassembled WGS sequence"/>
</dbReference>
<evidence type="ECO:0000256" key="4">
    <source>
        <dbReference type="ARBA" id="ARBA00023002"/>
    </source>
</evidence>
<evidence type="ECO:0000256" key="6">
    <source>
        <dbReference type="ARBA" id="ARBA00023014"/>
    </source>
</evidence>
<keyword evidence="3" id="KW-0479">Metal-binding</keyword>
<reference evidence="7" key="1">
    <citation type="submission" date="2022-08" db="EMBL/GenBank/DDBJ databases">
        <title>Novel sulphate-reducing endosymbionts in the free-living metamonad Anaeramoeba.</title>
        <authorList>
            <person name="Jerlstrom-Hultqvist J."/>
            <person name="Cepicka I."/>
            <person name="Gallot-Lavallee L."/>
            <person name="Salas-Leiva D."/>
            <person name="Curtis B.A."/>
            <person name="Zahonova K."/>
            <person name="Pipaliya S."/>
            <person name="Dacks J."/>
            <person name="Roger A.J."/>
        </authorList>
    </citation>
    <scope>NUCLEOTIDE SEQUENCE</scope>
    <source>
        <strain evidence="7">Busselton2</strain>
    </source>
</reference>
<keyword evidence="4" id="KW-0560">Oxidoreductase</keyword>
<dbReference type="InterPro" id="IPR016100">
    <property type="entry name" value="Prismane_a-bundle"/>
</dbReference>
<dbReference type="InterPro" id="IPR011254">
    <property type="entry name" value="Prismane-like_sf"/>
</dbReference>
<dbReference type="FunFam" id="3.40.50.2030:FF:000001">
    <property type="entry name" value="Hydroxylamine reductase"/>
    <property type="match status" value="1"/>
</dbReference>
<dbReference type="InterPro" id="IPR010048">
    <property type="entry name" value="Hydroxylam_reduct"/>
</dbReference>